<reference evidence="2 3" key="2">
    <citation type="submission" date="2018-11" db="EMBL/GenBank/DDBJ databases">
        <authorList>
            <consortium name="Pathogen Informatics"/>
        </authorList>
    </citation>
    <scope>NUCLEOTIDE SEQUENCE [LARGE SCALE GENOMIC DNA]</scope>
</reference>
<dbReference type="AlphaFoldDB" id="A0A183UT32"/>
<reference evidence="4" key="1">
    <citation type="submission" date="2016-06" db="UniProtKB">
        <authorList>
            <consortium name="WormBaseParasite"/>
        </authorList>
    </citation>
    <scope>IDENTIFICATION</scope>
</reference>
<keyword evidence="1" id="KW-0732">Signal</keyword>
<dbReference type="Proteomes" id="UP000050794">
    <property type="component" value="Unassembled WGS sequence"/>
</dbReference>
<dbReference type="InterPro" id="IPR013783">
    <property type="entry name" value="Ig-like_fold"/>
</dbReference>
<organism evidence="3 4">
    <name type="scientific">Toxocara canis</name>
    <name type="common">Canine roundworm</name>
    <dbReference type="NCBI Taxonomy" id="6265"/>
    <lineage>
        <taxon>Eukaryota</taxon>
        <taxon>Metazoa</taxon>
        <taxon>Ecdysozoa</taxon>
        <taxon>Nematoda</taxon>
        <taxon>Chromadorea</taxon>
        <taxon>Rhabditida</taxon>
        <taxon>Spirurina</taxon>
        <taxon>Ascaridomorpha</taxon>
        <taxon>Ascaridoidea</taxon>
        <taxon>Toxocaridae</taxon>
        <taxon>Toxocara</taxon>
    </lineage>
</organism>
<evidence type="ECO:0000313" key="3">
    <source>
        <dbReference type="Proteomes" id="UP000050794"/>
    </source>
</evidence>
<accession>A0A183UT32</accession>
<dbReference type="SUPFAM" id="SSF48726">
    <property type="entry name" value="Immunoglobulin"/>
    <property type="match status" value="1"/>
</dbReference>
<name>A0A183UT32_TOXCA</name>
<dbReference type="InterPro" id="IPR036179">
    <property type="entry name" value="Ig-like_dom_sf"/>
</dbReference>
<dbReference type="Gene3D" id="2.60.40.10">
    <property type="entry name" value="Immunoglobulins"/>
    <property type="match status" value="1"/>
</dbReference>
<sequence length="178" mass="20881">MFIRLIIFQTLFAALMIVYGASEVIRVKAGSTVSFPFLSDNVSPISWTRQINNKTAVSEQYIWRCPENMENFKCNIWTDWTTDFKRPISVIHPNGTLTLFNVTKQDEGEYFPTYGRKKVMRGPHGVWFRPANLYLLLVIANNDRVKQHWTQQFLFTDDSEIRRKGIRPRHVRFSGISF</sequence>
<feature type="signal peptide" evidence="1">
    <location>
        <begin position="1"/>
        <end position="20"/>
    </location>
</feature>
<evidence type="ECO:0000256" key="1">
    <source>
        <dbReference type="SAM" id="SignalP"/>
    </source>
</evidence>
<dbReference type="EMBL" id="UYWY01020938">
    <property type="protein sequence ID" value="VDM42973.1"/>
    <property type="molecule type" value="Genomic_DNA"/>
</dbReference>
<evidence type="ECO:0000313" key="4">
    <source>
        <dbReference type="WBParaSite" id="TCNE_0001165201-mRNA-1"/>
    </source>
</evidence>
<dbReference type="WBParaSite" id="TCNE_0001165201-mRNA-1">
    <property type="protein sequence ID" value="TCNE_0001165201-mRNA-1"/>
    <property type="gene ID" value="TCNE_0001165201"/>
</dbReference>
<protein>
    <submittedName>
        <fullName evidence="4">Periplasmic protein</fullName>
    </submittedName>
</protein>
<evidence type="ECO:0000313" key="2">
    <source>
        <dbReference type="EMBL" id="VDM42973.1"/>
    </source>
</evidence>
<proteinExistence type="predicted"/>
<feature type="chain" id="PRO_5044553386" evidence="1">
    <location>
        <begin position="21"/>
        <end position="178"/>
    </location>
</feature>
<gene>
    <name evidence="2" type="ORF">TCNE_LOCUS11652</name>
</gene>
<keyword evidence="3" id="KW-1185">Reference proteome</keyword>